<name>A0A7J7FXC5_CAMSI</name>
<reference evidence="2 3" key="2">
    <citation type="submission" date="2020-07" db="EMBL/GenBank/DDBJ databases">
        <title>Genome assembly of wild tea tree DASZ reveals pedigree and selection history of tea varieties.</title>
        <authorList>
            <person name="Zhang W."/>
        </authorList>
    </citation>
    <scope>NUCLEOTIDE SEQUENCE [LARGE SCALE GENOMIC DNA]</scope>
    <source>
        <strain evidence="3">cv. G240</strain>
        <tissue evidence="2">Leaf</tissue>
    </source>
</reference>
<gene>
    <name evidence="2" type="ORF">HYC85_027775</name>
</gene>
<dbReference type="AlphaFoldDB" id="A0A7J7FXC5"/>
<accession>A0A7J7FXC5</accession>
<evidence type="ECO:0000256" key="1">
    <source>
        <dbReference type="SAM" id="MobiDB-lite"/>
    </source>
</evidence>
<evidence type="ECO:0000313" key="2">
    <source>
        <dbReference type="EMBL" id="KAF5931604.1"/>
    </source>
</evidence>
<organism evidence="2 3">
    <name type="scientific">Camellia sinensis</name>
    <name type="common">Tea plant</name>
    <name type="synonym">Thea sinensis</name>
    <dbReference type="NCBI Taxonomy" id="4442"/>
    <lineage>
        <taxon>Eukaryota</taxon>
        <taxon>Viridiplantae</taxon>
        <taxon>Streptophyta</taxon>
        <taxon>Embryophyta</taxon>
        <taxon>Tracheophyta</taxon>
        <taxon>Spermatophyta</taxon>
        <taxon>Magnoliopsida</taxon>
        <taxon>eudicotyledons</taxon>
        <taxon>Gunneridae</taxon>
        <taxon>Pentapetalae</taxon>
        <taxon>asterids</taxon>
        <taxon>Ericales</taxon>
        <taxon>Theaceae</taxon>
        <taxon>Camellia</taxon>
    </lineage>
</organism>
<sequence length="142" mass="15601">MEEINVPQQRLARDKQPMQANGHSNGQTSNQIHERLPPQSWYEPISRPVAGQNASMFNSEAMQIGGSGPVQENGIRMVPNPTFEAIPGTRGYNNPFFEFIHGGLEGFPTNGRDTIPIPAPFVGPFAGQAQRGYLHPQQQPVP</sequence>
<dbReference type="EMBL" id="JACBKZ010000014">
    <property type="protein sequence ID" value="KAF5931604.1"/>
    <property type="molecule type" value="Genomic_DNA"/>
</dbReference>
<keyword evidence="3" id="KW-1185">Reference proteome</keyword>
<proteinExistence type="predicted"/>
<evidence type="ECO:0000313" key="3">
    <source>
        <dbReference type="Proteomes" id="UP000593564"/>
    </source>
</evidence>
<dbReference type="Proteomes" id="UP000593564">
    <property type="component" value="Unassembled WGS sequence"/>
</dbReference>
<protein>
    <submittedName>
        <fullName evidence="2">Uncharacterized protein</fullName>
    </submittedName>
</protein>
<feature type="compositionally biased region" description="Polar residues" evidence="1">
    <location>
        <begin position="18"/>
        <end position="31"/>
    </location>
</feature>
<reference evidence="3" key="1">
    <citation type="journal article" date="2020" name="Nat. Commun.">
        <title>Genome assembly of wild tea tree DASZ reveals pedigree and selection history of tea varieties.</title>
        <authorList>
            <person name="Zhang W."/>
            <person name="Zhang Y."/>
            <person name="Qiu H."/>
            <person name="Guo Y."/>
            <person name="Wan H."/>
            <person name="Zhang X."/>
            <person name="Scossa F."/>
            <person name="Alseekh S."/>
            <person name="Zhang Q."/>
            <person name="Wang P."/>
            <person name="Xu L."/>
            <person name="Schmidt M.H."/>
            <person name="Jia X."/>
            <person name="Li D."/>
            <person name="Zhu A."/>
            <person name="Guo F."/>
            <person name="Chen W."/>
            <person name="Ni D."/>
            <person name="Usadel B."/>
            <person name="Fernie A.R."/>
            <person name="Wen W."/>
        </authorList>
    </citation>
    <scope>NUCLEOTIDE SEQUENCE [LARGE SCALE GENOMIC DNA]</scope>
    <source>
        <strain evidence="3">cv. G240</strain>
    </source>
</reference>
<comment type="caution">
    <text evidence="2">The sequence shown here is derived from an EMBL/GenBank/DDBJ whole genome shotgun (WGS) entry which is preliminary data.</text>
</comment>
<feature type="region of interest" description="Disordered" evidence="1">
    <location>
        <begin position="1"/>
        <end position="48"/>
    </location>
</feature>